<feature type="compositionally biased region" description="Acidic residues" evidence="2">
    <location>
        <begin position="44"/>
        <end position="68"/>
    </location>
</feature>
<feature type="compositionally biased region" description="Acidic residues" evidence="2">
    <location>
        <begin position="77"/>
        <end position="91"/>
    </location>
</feature>
<dbReference type="Gene3D" id="1.10.287.1490">
    <property type="match status" value="1"/>
</dbReference>
<reference evidence="3 4" key="1">
    <citation type="submission" date="2016-10" db="EMBL/GenBank/DDBJ databases">
        <authorList>
            <person name="de Groot N.N."/>
        </authorList>
    </citation>
    <scope>NUCLEOTIDE SEQUENCE [LARGE SCALE GENOMIC DNA]</scope>
    <source>
        <strain evidence="3 4">DSM 28010</strain>
    </source>
</reference>
<feature type="compositionally biased region" description="Basic and acidic residues" evidence="2">
    <location>
        <begin position="120"/>
        <end position="132"/>
    </location>
</feature>
<organism evidence="3 4">
    <name type="scientific">Lutimaribacter saemankumensis</name>
    <dbReference type="NCBI Taxonomy" id="490829"/>
    <lineage>
        <taxon>Bacteria</taxon>
        <taxon>Pseudomonadati</taxon>
        <taxon>Pseudomonadota</taxon>
        <taxon>Alphaproteobacteria</taxon>
        <taxon>Rhodobacterales</taxon>
        <taxon>Roseobacteraceae</taxon>
        <taxon>Lutimaribacter</taxon>
    </lineage>
</organism>
<evidence type="ECO:0000313" key="4">
    <source>
        <dbReference type="Proteomes" id="UP000199340"/>
    </source>
</evidence>
<evidence type="ECO:0000256" key="2">
    <source>
        <dbReference type="SAM" id="MobiDB-lite"/>
    </source>
</evidence>
<dbReference type="Proteomes" id="UP000199340">
    <property type="component" value="Unassembled WGS sequence"/>
</dbReference>
<evidence type="ECO:0000256" key="1">
    <source>
        <dbReference type="SAM" id="Coils"/>
    </source>
</evidence>
<dbReference type="EMBL" id="FNEB01000005">
    <property type="protein sequence ID" value="SDI80699.1"/>
    <property type="molecule type" value="Genomic_DNA"/>
</dbReference>
<sequence>MANRKKPAKPKIDDAQDIVDAVIVEEDEAQSDTPDEPEKTAADSDGDTPGTEEDVPVTLDEPDTDSSDEDRASETDAQPDADSEIPDEPGEGDGVSSVEAQPDADETVSTEDELTEPETVETHEPEPERSDTPTKQADPVVVKRGGFVPMLLGGVAAAVIGFGAARYVLPEGWPWPGAQDGTLAQLTEASAAQESRIDEIAGALNGLNLGDLQGQVAGNADGLAELSQRIDGIAGTLTDLQARIEALETRPVAETGSGDASAVTAELRALQDGVDAQRAEIDTLLSEAQAREAAAEATAQEALARAALSRVQTALDTGSDYGAALDDLRAAGVSVPGALAEQASGVPTLAQLAAAFPGAAREALGAARKAAGEDGGLGGFLRTQLGVRSLEPQEGDSPDAILSRAEAALRDGRLTDALAEIEALPEQGRAALSGWVARAKTRQNAIAAAEELAQSLTAN</sequence>
<name>A0A1G8NKB4_9RHOB</name>
<protein>
    <submittedName>
        <fullName evidence="3">Uncharacterized conserved protein</fullName>
    </submittedName>
</protein>
<dbReference type="AlphaFoldDB" id="A0A1G8NKB4"/>
<dbReference type="OrthoDB" id="7659420at2"/>
<feature type="compositionally biased region" description="Acidic residues" evidence="2">
    <location>
        <begin position="102"/>
        <end position="119"/>
    </location>
</feature>
<dbReference type="RefSeq" id="WP_090028843.1">
    <property type="nucleotide sequence ID" value="NZ_FNEB01000005.1"/>
</dbReference>
<dbReference type="STRING" id="490829.SAMN05421850_105241"/>
<feature type="compositionally biased region" description="Acidic residues" evidence="2">
    <location>
        <begin position="23"/>
        <end position="35"/>
    </location>
</feature>
<gene>
    <name evidence="3" type="ORF">SAMN05421850_105241</name>
</gene>
<accession>A0A1G8NKB4</accession>
<proteinExistence type="predicted"/>
<keyword evidence="4" id="KW-1185">Reference proteome</keyword>
<evidence type="ECO:0000313" key="3">
    <source>
        <dbReference type="EMBL" id="SDI80699.1"/>
    </source>
</evidence>
<keyword evidence="1" id="KW-0175">Coiled coil</keyword>
<feature type="region of interest" description="Disordered" evidence="2">
    <location>
        <begin position="1"/>
        <end position="138"/>
    </location>
</feature>
<feature type="coiled-coil region" evidence="1">
    <location>
        <begin position="230"/>
        <end position="305"/>
    </location>
</feature>